<evidence type="ECO:0000313" key="3">
    <source>
        <dbReference type="Proteomes" id="UP000294530"/>
    </source>
</evidence>
<sequence>MALSPLNNSISSGQDPTNTSSVAFAQTSSPSAVHMLNFENGRSSSYLRRHHLTSENSGYGISLLHTSNRMGAD</sequence>
<protein>
    <submittedName>
        <fullName evidence="2">Uncharacterized protein</fullName>
    </submittedName>
</protein>
<dbReference type="KEGG" id="blac:94346231"/>
<dbReference type="Proteomes" id="UP000294530">
    <property type="component" value="Unassembled WGS sequence"/>
</dbReference>
<dbReference type="EMBL" id="SHOA02000019">
    <property type="protein sequence ID" value="TDH64750.1"/>
    <property type="molecule type" value="Genomic_DNA"/>
</dbReference>
<dbReference type="AlphaFoldDB" id="A0A976FD57"/>
<accession>A0A976FD57</accession>
<gene>
    <name evidence="2" type="ORF">CCR75_002463</name>
</gene>
<feature type="region of interest" description="Disordered" evidence="1">
    <location>
        <begin position="1"/>
        <end position="26"/>
    </location>
</feature>
<organism evidence="2 3">
    <name type="scientific">Bremia lactucae</name>
    <name type="common">Lettuce downy mildew</name>
    <dbReference type="NCBI Taxonomy" id="4779"/>
    <lineage>
        <taxon>Eukaryota</taxon>
        <taxon>Sar</taxon>
        <taxon>Stramenopiles</taxon>
        <taxon>Oomycota</taxon>
        <taxon>Peronosporomycetes</taxon>
        <taxon>Peronosporales</taxon>
        <taxon>Peronosporaceae</taxon>
        <taxon>Bremia</taxon>
    </lineage>
</organism>
<evidence type="ECO:0000313" key="2">
    <source>
        <dbReference type="EMBL" id="TDH64750.1"/>
    </source>
</evidence>
<dbReference type="RefSeq" id="XP_067814249.1">
    <property type="nucleotide sequence ID" value="XM_067960560.1"/>
</dbReference>
<proteinExistence type="predicted"/>
<reference evidence="2 3" key="1">
    <citation type="journal article" date="2021" name="Genome Biol.">
        <title>AFLAP: assembly-free linkage analysis pipeline using k-mers from genome sequencing data.</title>
        <authorList>
            <person name="Fletcher K."/>
            <person name="Zhang L."/>
            <person name="Gil J."/>
            <person name="Han R."/>
            <person name="Cavanaugh K."/>
            <person name="Michelmore R."/>
        </authorList>
    </citation>
    <scope>NUCLEOTIDE SEQUENCE [LARGE SCALE GENOMIC DNA]</scope>
    <source>
        <strain evidence="2 3">SF5</strain>
    </source>
</reference>
<name>A0A976FD57_BRELC</name>
<keyword evidence="3" id="KW-1185">Reference proteome</keyword>
<dbReference type="GeneID" id="94346231"/>
<evidence type="ECO:0000256" key="1">
    <source>
        <dbReference type="SAM" id="MobiDB-lite"/>
    </source>
</evidence>
<comment type="caution">
    <text evidence="2">The sequence shown here is derived from an EMBL/GenBank/DDBJ whole genome shotgun (WGS) entry which is preliminary data.</text>
</comment>